<accession>A0ABW3SZP7</accession>
<feature type="chain" id="PRO_5045654557" evidence="2">
    <location>
        <begin position="20"/>
        <end position="642"/>
    </location>
</feature>
<keyword evidence="5" id="KW-1185">Reference proteome</keyword>
<keyword evidence="2" id="KW-0732">Signal</keyword>
<keyword evidence="1 4" id="KW-0378">Hydrolase</keyword>
<dbReference type="RefSeq" id="WP_377352321.1">
    <property type="nucleotide sequence ID" value="NZ_JBHTLQ010000004.1"/>
</dbReference>
<dbReference type="InterPro" id="IPR011042">
    <property type="entry name" value="6-blade_b-propeller_TolB-like"/>
</dbReference>
<name>A0ABW3SZP7_9CAUL</name>
<dbReference type="PANTHER" id="PTHR42776">
    <property type="entry name" value="SERINE PEPTIDASE S9 FAMILY MEMBER"/>
    <property type="match status" value="1"/>
</dbReference>
<dbReference type="EMBL" id="JBHTLQ010000004">
    <property type="protein sequence ID" value="MFD1189461.1"/>
    <property type="molecule type" value="Genomic_DNA"/>
</dbReference>
<evidence type="ECO:0000256" key="2">
    <source>
        <dbReference type="SAM" id="SignalP"/>
    </source>
</evidence>
<dbReference type="InterPro" id="IPR001375">
    <property type="entry name" value="Peptidase_S9_cat"/>
</dbReference>
<dbReference type="Gene3D" id="3.40.50.1820">
    <property type="entry name" value="alpha/beta hydrolase"/>
    <property type="match status" value="1"/>
</dbReference>
<dbReference type="PANTHER" id="PTHR42776:SF27">
    <property type="entry name" value="DIPEPTIDYL PEPTIDASE FAMILY MEMBER 6"/>
    <property type="match status" value="1"/>
</dbReference>
<sequence>MRLFLLLAAWLATATLAQAAPPLEAYGKLPGVEFMALSPRGERIAMVVRHGGTQSLLVATSNAVAETQVSLGSQNLRRVFWAGDDHVVMLGSASINAPALGFPRQEWMGAGVLNLKTGKALVIFDKSRTMLGAVFGWYGAAEVDGRWYAYVGGVTYEQVMPTFNPRPIQPNLYRVDLDTGEAVQISQAGAGDSDWAVNAQGEVVARSAFDTHGEVFQVRAGAKGGAVLHSARNKEGVNAIEILGLGRRADTVLLSEEGASGRILRELPVSGGAGEALSQGDNTAYALRDPISHLVIGMVSDSGAKIEMYDPALQKRVEMARRAFRTKRSYIASADSGMTHMLVHTEGAGDSGTYWNIDIAAKSAKPIGFEYPAVHDADVGESRMFAYKAADGLPLEGALTLPGGRPAKGLPLVILPHGGPIVPGDQPGFDWIAQAFASRGYAVLQPNYRGTLGYGEDFRRAAQGEWGRKMQTDLSDGVAALAAEGLIDPKRVCIVGASYGGYAALAGVTLQKDIYRCAVSVAPVTDLPKFIIWVNVRQQGDSRARRFWTELVGASSGPGAADISPARQADKAQAPILLIHGADDTVVPIEQSKTMERALKSAGKPVQMVTLKGEDHWLSDEPSRIALLNAAVAFVEKHNPPD</sequence>
<evidence type="ECO:0000256" key="1">
    <source>
        <dbReference type="ARBA" id="ARBA00022801"/>
    </source>
</evidence>
<feature type="domain" description="Peptidase S9 prolyl oligopeptidase catalytic" evidence="3">
    <location>
        <begin position="428"/>
        <end position="638"/>
    </location>
</feature>
<reference evidence="5" key="1">
    <citation type="journal article" date="2019" name="Int. J. Syst. Evol. Microbiol.">
        <title>The Global Catalogue of Microorganisms (GCM) 10K type strain sequencing project: providing services to taxonomists for standard genome sequencing and annotation.</title>
        <authorList>
            <consortium name="The Broad Institute Genomics Platform"/>
            <consortium name="The Broad Institute Genome Sequencing Center for Infectious Disease"/>
            <person name="Wu L."/>
            <person name="Ma J."/>
        </authorList>
    </citation>
    <scope>NUCLEOTIDE SEQUENCE [LARGE SCALE GENOMIC DNA]</scope>
    <source>
        <strain evidence="5">CCUG 55074</strain>
    </source>
</reference>
<evidence type="ECO:0000259" key="3">
    <source>
        <dbReference type="Pfam" id="PF00326"/>
    </source>
</evidence>
<evidence type="ECO:0000313" key="4">
    <source>
        <dbReference type="EMBL" id="MFD1189461.1"/>
    </source>
</evidence>
<comment type="caution">
    <text evidence="4">The sequence shown here is derived from an EMBL/GenBank/DDBJ whole genome shotgun (WGS) entry which is preliminary data.</text>
</comment>
<organism evidence="4 5">
    <name type="scientific">Phenylobacterium conjunctum</name>
    <dbReference type="NCBI Taxonomy" id="1298959"/>
    <lineage>
        <taxon>Bacteria</taxon>
        <taxon>Pseudomonadati</taxon>
        <taxon>Pseudomonadota</taxon>
        <taxon>Alphaproteobacteria</taxon>
        <taxon>Caulobacterales</taxon>
        <taxon>Caulobacteraceae</taxon>
        <taxon>Phenylobacterium</taxon>
    </lineage>
</organism>
<dbReference type="GO" id="GO:0016787">
    <property type="term" value="F:hydrolase activity"/>
    <property type="evidence" value="ECO:0007669"/>
    <property type="project" value="UniProtKB-KW"/>
</dbReference>
<feature type="signal peptide" evidence="2">
    <location>
        <begin position="1"/>
        <end position="19"/>
    </location>
</feature>
<gene>
    <name evidence="4" type="ORF">ACFQ27_02625</name>
</gene>
<dbReference type="Pfam" id="PF00326">
    <property type="entry name" value="Peptidase_S9"/>
    <property type="match status" value="1"/>
</dbReference>
<dbReference type="SUPFAM" id="SSF53474">
    <property type="entry name" value="alpha/beta-Hydrolases"/>
    <property type="match status" value="1"/>
</dbReference>
<dbReference type="EC" id="3.4.-.-" evidence="4"/>
<dbReference type="SUPFAM" id="SSF82171">
    <property type="entry name" value="DPP6 N-terminal domain-like"/>
    <property type="match status" value="1"/>
</dbReference>
<proteinExistence type="predicted"/>
<evidence type="ECO:0000313" key="5">
    <source>
        <dbReference type="Proteomes" id="UP001597216"/>
    </source>
</evidence>
<protein>
    <submittedName>
        <fullName evidence="4">Alpha/beta hydrolase family protein</fullName>
        <ecNumber evidence="4">3.4.-.-</ecNumber>
    </submittedName>
</protein>
<dbReference type="Gene3D" id="2.120.10.30">
    <property type="entry name" value="TolB, C-terminal domain"/>
    <property type="match status" value="1"/>
</dbReference>
<dbReference type="Proteomes" id="UP001597216">
    <property type="component" value="Unassembled WGS sequence"/>
</dbReference>
<dbReference type="InterPro" id="IPR029058">
    <property type="entry name" value="AB_hydrolase_fold"/>
</dbReference>